<dbReference type="AlphaFoldDB" id="A0A1Y0CZN9"/>
<keyword evidence="1" id="KW-0472">Membrane</keyword>
<evidence type="ECO:0000256" key="1">
    <source>
        <dbReference type="SAM" id="Phobius"/>
    </source>
</evidence>
<dbReference type="EMBL" id="CP021376">
    <property type="protein sequence ID" value="ART80758.1"/>
    <property type="molecule type" value="Genomic_DNA"/>
</dbReference>
<feature type="transmembrane region" description="Helical" evidence="1">
    <location>
        <begin position="20"/>
        <end position="41"/>
    </location>
</feature>
<reference evidence="3" key="1">
    <citation type="submission" date="2017-05" db="EMBL/GenBank/DDBJ databases">
        <authorList>
            <person name="Sung H."/>
        </authorList>
    </citation>
    <scope>NUCLEOTIDE SEQUENCE [LARGE SCALE GENOMIC DNA]</scope>
    <source>
        <strain evidence="3">AMac2203</strain>
    </source>
</reference>
<sequence length="79" mass="9342">MLNNSVILSIINQSWRWSVFLMFPLLLVAYVELTGVSFAQLDEGTNQHKWVIMLGYLLYVLVWLKLNRHVKAHLEQRSR</sequence>
<name>A0A1Y0CZN9_9GAMM</name>
<keyword evidence="3" id="KW-1185">Reference proteome</keyword>
<protein>
    <submittedName>
        <fullName evidence="2">Uncharacterized protein</fullName>
    </submittedName>
</protein>
<keyword evidence="1" id="KW-1133">Transmembrane helix</keyword>
<evidence type="ECO:0000313" key="2">
    <source>
        <dbReference type="EMBL" id="ART80758.1"/>
    </source>
</evidence>
<proteinExistence type="predicted"/>
<dbReference type="OrthoDB" id="5588979at2"/>
<feature type="transmembrane region" description="Helical" evidence="1">
    <location>
        <begin position="47"/>
        <end position="64"/>
    </location>
</feature>
<keyword evidence="1" id="KW-0812">Transmembrane</keyword>
<dbReference type="Proteomes" id="UP000243793">
    <property type="component" value="Chromosome"/>
</dbReference>
<accession>A0A1Y0CZN9</accession>
<organism evidence="2 3">
    <name type="scientific">Oceanisphaera avium</name>
    <dbReference type="NCBI Taxonomy" id="1903694"/>
    <lineage>
        <taxon>Bacteria</taxon>
        <taxon>Pseudomonadati</taxon>
        <taxon>Pseudomonadota</taxon>
        <taxon>Gammaproteobacteria</taxon>
        <taxon>Aeromonadales</taxon>
        <taxon>Aeromonadaceae</taxon>
        <taxon>Oceanisphaera</taxon>
    </lineage>
</organism>
<dbReference type="KEGG" id="ocm:CBP12_11830"/>
<dbReference type="RefSeq" id="WP_086964667.1">
    <property type="nucleotide sequence ID" value="NZ_CP021376.1"/>
</dbReference>
<evidence type="ECO:0000313" key="3">
    <source>
        <dbReference type="Proteomes" id="UP000243793"/>
    </source>
</evidence>
<gene>
    <name evidence="2" type="ORF">CBP12_11830</name>
</gene>